<dbReference type="PANTHER" id="PTHR42793">
    <property type="entry name" value="COA BINDING DOMAIN CONTAINING PROTEIN"/>
    <property type="match status" value="1"/>
</dbReference>
<dbReference type="PANTHER" id="PTHR42793:SF1">
    <property type="entry name" value="PEPTIDYL-LYSINE N-ACETYLTRANSFERASE PATZ"/>
    <property type="match status" value="1"/>
</dbReference>
<dbReference type="InterPro" id="IPR003781">
    <property type="entry name" value="CoA-bd"/>
</dbReference>
<organism evidence="2 3">
    <name type="scientific">Herbidospora solisilvae</name>
    <dbReference type="NCBI Taxonomy" id="2696284"/>
    <lineage>
        <taxon>Bacteria</taxon>
        <taxon>Bacillati</taxon>
        <taxon>Actinomycetota</taxon>
        <taxon>Actinomycetes</taxon>
        <taxon>Streptosporangiales</taxon>
        <taxon>Streptosporangiaceae</taxon>
        <taxon>Herbidospora</taxon>
    </lineage>
</organism>
<dbReference type="InterPro" id="IPR032875">
    <property type="entry name" value="Succ_CoA_lig_flav_dom"/>
</dbReference>
<gene>
    <name evidence="2" type="ORF">GT755_07640</name>
</gene>
<dbReference type="Gene3D" id="3.40.50.720">
    <property type="entry name" value="NAD(P)-binding Rossmann-like Domain"/>
    <property type="match status" value="1"/>
</dbReference>
<dbReference type="AlphaFoldDB" id="A0A7C9NFC7"/>
<comment type="caution">
    <text evidence="2">The sequence shown here is derived from an EMBL/GenBank/DDBJ whole genome shotgun (WGS) entry which is preliminary data.</text>
</comment>
<dbReference type="EMBL" id="WXEW01000002">
    <property type="protein sequence ID" value="NAS21558.1"/>
    <property type="molecule type" value="Genomic_DNA"/>
</dbReference>
<dbReference type="Proteomes" id="UP000479526">
    <property type="component" value="Unassembled WGS sequence"/>
</dbReference>
<keyword evidence="3" id="KW-1185">Reference proteome</keyword>
<dbReference type="GO" id="GO:0005524">
    <property type="term" value="F:ATP binding"/>
    <property type="evidence" value="ECO:0007669"/>
    <property type="project" value="InterPro"/>
</dbReference>
<sequence>MTESLFDPRTVAVVGASDDPAKWGYWLARGALSGASRRPVHLVNARGADVLGHATHRSLRDLPETLDLVAIATPPHTYEQVVGDALDAGARHLVAITAGVVYPGGLPALAERVRSAGARLVGPTSMGVYDSAAGLALTWGTLTPGPIGVVSQSGSVGLELGYLAAKEGLGLSRFVSVGAAADLGVRELAEAVVAAPHTRVLVLYLEDLSIGRDLIALAGGKPVILLTVGGSAAGRRAVTSHTGALATPDAVVDALCRAAGVMRARTPQEAIHIAQACLAVSTPVRRIAVVADSGGQGAIAAELAERLGLEVPAFTPATVEALAALLPPDAGLSNPVDLAGAGEADLATYPKITEIVAPEVDAVVLTGYFASYAADSPALEGAEQAAAAHLARTLTTRPCLIHTMRPEGPTVDFLRAAGIPVHGTIDAVMTGLSALTSPREVRPPVPRSPAPPGDVSGFTALRRTLMAAGVAFPDGRLYDGGDPGLSYPLVLKALGPAHKTELGGVVLGIGTPEDLHREAARMRERLAGPPLWVEEQLTTPGTELIVGAHRDPHAGPVVTFGAGGVLAELVADTVTALAPLTHEQAKELIGRTRVARLLNGWRGAPPADVDAVAHVMVVLGDILEARPELTEIEVNPLKDGVALDAYAS</sequence>
<dbReference type="Pfam" id="PF13607">
    <property type="entry name" value="Succ_CoA_lig"/>
    <property type="match status" value="1"/>
</dbReference>
<name>A0A7C9NFC7_9ACTN</name>
<dbReference type="Gene3D" id="3.30.1490.20">
    <property type="entry name" value="ATP-grasp fold, A domain"/>
    <property type="match status" value="1"/>
</dbReference>
<dbReference type="Pfam" id="PF13380">
    <property type="entry name" value="CoA_binding_2"/>
    <property type="match status" value="1"/>
</dbReference>
<dbReference type="InterPro" id="IPR036291">
    <property type="entry name" value="NAD(P)-bd_dom_sf"/>
</dbReference>
<accession>A0A7C9NFC7</accession>
<evidence type="ECO:0000313" key="2">
    <source>
        <dbReference type="EMBL" id="NAS21558.1"/>
    </source>
</evidence>
<dbReference type="SUPFAM" id="SSF51735">
    <property type="entry name" value="NAD(P)-binding Rossmann-fold domains"/>
    <property type="match status" value="1"/>
</dbReference>
<dbReference type="Gene3D" id="3.30.470.20">
    <property type="entry name" value="ATP-grasp fold, B domain"/>
    <property type="match status" value="1"/>
</dbReference>
<dbReference type="SMART" id="SM00881">
    <property type="entry name" value="CoA_binding"/>
    <property type="match status" value="1"/>
</dbReference>
<reference evidence="2 3" key="1">
    <citation type="submission" date="2020-01" db="EMBL/GenBank/DDBJ databases">
        <title>Herbidospora sp. NEAU-GS84 nov., a novel actinomycete isolated from soil.</title>
        <authorList>
            <person name="Han L."/>
        </authorList>
    </citation>
    <scope>NUCLEOTIDE SEQUENCE [LARGE SCALE GENOMIC DNA]</scope>
    <source>
        <strain evidence="2 3">NEAU-GS84</strain>
    </source>
</reference>
<dbReference type="Pfam" id="PF13549">
    <property type="entry name" value="ATP-grasp_5"/>
    <property type="match status" value="1"/>
</dbReference>
<protein>
    <submittedName>
        <fullName evidence="2">CoA-binding protein</fullName>
    </submittedName>
</protein>
<feature type="domain" description="CoA-binding" evidence="1">
    <location>
        <begin position="5"/>
        <end position="100"/>
    </location>
</feature>
<dbReference type="InterPro" id="IPR013815">
    <property type="entry name" value="ATP_grasp_subdomain_1"/>
</dbReference>
<dbReference type="RefSeq" id="WP_161479001.1">
    <property type="nucleotide sequence ID" value="NZ_WXEW01000002.1"/>
</dbReference>
<proteinExistence type="predicted"/>
<dbReference type="SUPFAM" id="SSF52210">
    <property type="entry name" value="Succinyl-CoA synthetase domains"/>
    <property type="match status" value="2"/>
</dbReference>
<evidence type="ECO:0000313" key="3">
    <source>
        <dbReference type="Proteomes" id="UP000479526"/>
    </source>
</evidence>
<evidence type="ECO:0000259" key="1">
    <source>
        <dbReference type="SMART" id="SM00881"/>
    </source>
</evidence>
<dbReference type="Gene3D" id="3.40.50.261">
    <property type="entry name" value="Succinyl-CoA synthetase domains"/>
    <property type="match status" value="2"/>
</dbReference>
<dbReference type="InterPro" id="IPR016102">
    <property type="entry name" value="Succinyl-CoA_synth-like"/>
</dbReference>
<dbReference type="SUPFAM" id="SSF56059">
    <property type="entry name" value="Glutathione synthetase ATP-binding domain-like"/>
    <property type="match status" value="1"/>
</dbReference>